<dbReference type="EMBL" id="CP063409">
    <property type="protein sequence ID" value="QSZ35029.1"/>
    <property type="molecule type" value="Genomic_DNA"/>
</dbReference>
<keyword evidence="2" id="KW-0326">Glycosidase</keyword>
<protein>
    <recommendedName>
        <fullName evidence="6">Glycoside hydrolase family 12 protein</fullName>
    </recommendedName>
</protein>
<dbReference type="GO" id="GO:0008810">
    <property type="term" value="F:cellulase activity"/>
    <property type="evidence" value="ECO:0007669"/>
    <property type="project" value="InterPro"/>
</dbReference>
<dbReference type="AlphaFoldDB" id="A0A8A3PJ24"/>
<dbReference type="InterPro" id="IPR013320">
    <property type="entry name" value="ConA-like_dom_sf"/>
</dbReference>
<reference evidence="4" key="1">
    <citation type="submission" date="2020-10" db="EMBL/GenBank/DDBJ databases">
        <title>Genome Sequence of Monilinia vaccinii-corymbosi Sheds Light on Mummy Berry Disease Infection of Blueberry and Mating Type.</title>
        <authorList>
            <person name="Yow A.G."/>
            <person name="Zhang Y."/>
            <person name="Bansal K."/>
            <person name="Eacker S.M."/>
            <person name="Sullivan S."/>
            <person name="Liachko I."/>
            <person name="Cubeta M.A."/>
            <person name="Rollins J.A."/>
            <person name="Ashrafi H."/>
        </authorList>
    </citation>
    <scope>NUCLEOTIDE SEQUENCE</scope>
    <source>
        <strain evidence="4">RL-1</strain>
    </source>
</reference>
<dbReference type="PANTHER" id="PTHR34002:SF9">
    <property type="entry name" value="XYLOGLUCAN-SPECIFIC ENDO-BETA-1,4-GLUCANASE A"/>
    <property type="match status" value="1"/>
</dbReference>
<name>A0A8A3PJ24_9HELO</name>
<dbReference type="InterPro" id="IPR002594">
    <property type="entry name" value="GH12"/>
</dbReference>
<feature type="chain" id="PRO_5032575475" description="Glycoside hydrolase family 12 protein" evidence="3">
    <location>
        <begin position="19"/>
        <end position="248"/>
    </location>
</feature>
<keyword evidence="5" id="KW-1185">Reference proteome</keyword>
<keyword evidence="2" id="KW-0378">Hydrolase</keyword>
<keyword evidence="2" id="KW-0624">Polysaccharide degradation</keyword>
<organism evidence="4 5">
    <name type="scientific">Monilinia vaccinii-corymbosi</name>
    <dbReference type="NCBI Taxonomy" id="61207"/>
    <lineage>
        <taxon>Eukaryota</taxon>
        <taxon>Fungi</taxon>
        <taxon>Dikarya</taxon>
        <taxon>Ascomycota</taxon>
        <taxon>Pezizomycotina</taxon>
        <taxon>Leotiomycetes</taxon>
        <taxon>Helotiales</taxon>
        <taxon>Sclerotiniaceae</taxon>
        <taxon>Monilinia</taxon>
    </lineage>
</organism>
<dbReference type="GO" id="GO:0000272">
    <property type="term" value="P:polysaccharide catabolic process"/>
    <property type="evidence" value="ECO:0007669"/>
    <property type="project" value="UniProtKB-KW"/>
</dbReference>
<accession>A0A8A3PJ24</accession>
<comment type="similarity">
    <text evidence="1 2">Belongs to the glycosyl hydrolase 12 (cellulase H) family.</text>
</comment>
<evidence type="ECO:0000313" key="5">
    <source>
        <dbReference type="Proteomes" id="UP000672032"/>
    </source>
</evidence>
<proteinExistence type="inferred from homology"/>
<dbReference type="Proteomes" id="UP000672032">
    <property type="component" value="Chromosome 5"/>
</dbReference>
<keyword evidence="2" id="KW-0119">Carbohydrate metabolism</keyword>
<evidence type="ECO:0000256" key="2">
    <source>
        <dbReference type="RuleBase" id="RU361163"/>
    </source>
</evidence>
<evidence type="ECO:0008006" key="6">
    <source>
        <dbReference type="Google" id="ProtNLM"/>
    </source>
</evidence>
<dbReference type="Gene3D" id="2.60.120.180">
    <property type="match status" value="1"/>
</dbReference>
<evidence type="ECO:0000256" key="3">
    <source>
        <dbReference type="SAM" id="SignalP"/>
    </source>
</evidence>
<dbReference type="OrthoDB" id="95118at2759"/>
<dbReference type="SUPFAM" id="SSF49899">
    <property type="entry name" value="Concanavalin A-like lectins/glucanases"/>
    <property type="match status" value="1"/>
</dbReference>
<dbReference type="InterPro" id="IPR013319">
    <property type="entry name" value="GH11/12"/>
</dbReference>
<dbReference type="Pfam" id="PF01670">
    <property type="entry name" value="Glyco_hydro_12"/>
    <property type="match status" value="1"/>
</dbReference>
<evidence type="ECO:0000256" key="1">
    <source>
        <dbReference type="ARBA" id="ARBA00005519"/>
    </source>
</evidence>
<feature type="signal peptide" evidence="3">
    <location>
        <begin position="1"/>
        <end position="18"/>
    </location>
</feature>
<evidence type="ECO:0000313" key="4">
    <source>
        <dbReference type="EMBL" id="QSZ35029.1"/>
    </source>
</evidence>
<keyword evidence="3" id="KW-0732">Signal</keyword>
<sequence>MKFIQSLVSLALAAATVASPTPATLDQRATKICGQYDTLKAGAYTLFGNKWGIKGFVGNQCTTLNWASNDGYISWSTAWSYAGGPGQVKSYANAGLNFAARRVSTISSIPTTWKWSYTGSKVDADVSYDLFSSAAGSGHADYEIMVWVGALNGAGPISFTGKPIATPYIAGHAWELYSGLNDGTKVFTFVAPSPIYNFSGDLKQFLTYLATHNGYPTSQILTTIQSGTEPFTGANAVFTTSSYIVSVH</sequence>
<gene>
    <name evidence="4" type="ORF">DSL72_007892</name>
</gene>
<dbReference type="PANTHER" id="PTHR34002">
    <property type="entry name" value="BLR1656 PROTEIN"/>
    <property type="match status" value="1"/>
</dbReference>